<dbReference type="OrthoDB" id="3036244at2759"/>
<reference evidence="4" key="2">
    <citation type="submission" date="2015-01" db="EMBL/GenBank/DDBJ databases">
        <title>Evolutionary Origins and Diversification of the Mycorrhizal Mutualists.</title>
        <authorList>
            <consortium name="DOE Joint Genome Institute"/>
            <consortium name="Mycorrhizal Genomics Consortium"/>
            <person name="Kohler A."/>
            <person name="Kuo A."/>
            <person name="Nagy L.G."/>
            <person name="Floudas D."/>
            <person name="Copeland A."/>
            <person name="Barry K.W."/>
            <person name="Cichocki N."/>
            <person name="Veneault-Fourrey C."/>
            <person name="LaButti K."/>
            <person name="Lindquist E.A."/>
            <person name="Lipzen A."/>
            <person name="Lundell T."/>
            <person name="Morin E."/>
            <person name="Murat C."/>
            <person name="Riley R."/>
            <person name="Ohm R."/>
            <person name="Sun H."/>
            <person name="Tunlid A."/>
            <person name="Henrissat B."/>
            <person name="Grigoriev I.V."/>
            <person name="Hibbett D.S."/>
            <person name="Martin F."/>
        </authorList>
    </citation>
    <scope>NUCLEOTIDE SEQUENCE [LARGE SCALE GENOMIC DNA]</scope>
    <source>
        <strain evidence="4">F 1598</strain>
    </source>
</reference>
<dbReference type="Pfam" id="PF12192">
    <property type="entry name" value="CBP"/>
    <property type="match status" value="1"/>
</dbReference>
<dbReference type="Gene3D" id="1.10.1740.120">
    <property type="match status" value="1"/>
</dbReference>
<evidence type="ECO:0000313" key="4">
    <source>
        <dbReference type="Proteomes" id="UP000054166"/>
    </source>
</evidence>
<name>A0A0C3CNP1_PILCF</name>
<feature type="transmembrane region" description="Helical" evidence="1">
    <location>
        <begin position="35"/>
        <end position="54"/>
    </location>
</feature>
<dbReference type="AlphaFoldDB" id="A0A0C3CNP1"/>
<reference evidence="3 4" key="1">
    <citation type="submission" date="2014-04" db="EMBL/GenBank/DDBJ databases">
        <authorList>
            <consortium name="DOE Joint Genome Institute"/>
            <person name="Kuo A."/>
            <person name="Tarkka M."/>
            <person name="Buscot F."/>
            <person name="Kohler A."/>
            <person name="Nagy L.G."/>
            <person name="Floudas D."/>
            <person name="Copeland A."/>
            <person name="Barry K.W."/>
            <person name="Cichocki N."/>
            <person name="Veneault-Fourrey C."/>
            <person name="LaButti K."/>
            <person name="Lindquist E.A."/>
            <person name="Lipzen A."/>
            <person name="Lundell T."/>
            <person name="Morin E."/>
            <person name="Murat C."/>
            <person name="Sun H."/>
            <person name="Tunlid A."/>
            <person name="Henrissat B."/>
            <person name="Grigoriev I.V."/>
            <person name="Hibbett D.S."/>
            <person name="Martin F."/>
            <person name="Nordberg H.P."/>
            <person name="Cantor M.N."/>
            <person name="Hua S.X."/>
        </authorList>
    </citation>
    <scope>NUCLEOTIDE SEQUENCE [LARGE SCALE GENOMIC DNA]</scope>
    <source>
        <strain evidence="3 4">F 1598</strain>
    </source>
</reference>
<evidence type="ECO:0000259" key="2">
    <source>
        <dbReference type="Pfam" id="PF12192"/>
    </source>
</evidence>
<accession>A0A0C3CNP1</accession>
<protein>
    <recommendedName>
        <fullName evidence="2">Fungal calcium binding protein domain-containing protein</fullName>
    </recommendedName>
</protein>
<evidence type="ECO:0000256" key="1">
    <source>
        <dbReference type="SAM" id="Phobius"/>
    </source>
</evidence>
<keyword evidence="1" id="KW-0812">Transmembrane</keyword>
<gene>
    <name evidence="3" type="ORF">PILCRDRAFT_565</name>
</gene>
<dbReference type="EMBL" id="KN832971">
    <property type="protein sequence ID" value="KIM91357.1"/>
    <property type="molecule type" value="Genomic_DNA"/>
</dbReference>
<feature type="domain" description="Fungal calcium binding protein" evidence="2">
    <location>
        <begin position="81"/>
        <end position="140"/>
    </location>
</feature>
<dbReference type="InParanoid" id="A0A0C3CNP1"/>
<organism evidence="3 4">
    <name type="scientific">Piloderma croceum (strain F 1598)</name>
    <dbReference type="NCBI Taxonomy" id="765440"/>
    <lineage>
        <taxon>Eukaryota</taxon>
        <taxon>Fungi</taxon>
        <taxon>Dikarya</taxon>
        <taxon>Basidiomycota</taxon>
        <taxon>Agaricomycotina</taxon>
        <taxon>Agaricomycetes</taxon>
        <taxon>Agaricomycetidae</taxon>
        <taxon>Atheliales</taxon>
        <taxon>Atheliaceae</taxon>
        <taxon>Piloderma</taxon>
    </lineage>
</organism>
<dbReference type="InterPro" id="IPR022013">
    <property type="entry name" value="CBP"/>
</dbReference>
<dbReference type="HOGENOM" id="CLU_1555840_0_0_1"/>
<keyword evidence="1" id="KW-1133">Transmembrane helix</keyword>
<evidence type="ECO:0000313" key="3">
    <source>
        <dbReference type="EMBL" id="KIM91357.1"/>
    </source>
</evidence>
<sequence length="172" mass="17941">MAGKEKRLWGPGKQSEEVVDTPLRSKGFHFTQHPLVFGSVTLVFANLLLSSLQITHSKFTKMKPAITLIAAFAASTLSSPTHVHNMRSCLWTQCLVALSPAALTCVPAGIELGADFLIDGACLANLGYDVVDAPGVCNGCIGIAINSQGSTLGSIEGAVRGAAHKIAHALGF</sequence>
<keyword evidence="1" id="KW-0472">Membrane</keyword>
<keyword evidence="4" id="KW-1185">Reference proteome</keyword>
<proteinExistence type="predicted"/>
<dbReference type="Proteomes" id="UP000054166">
    <property type="component" value="Unassembled WGS sequence"/>
</dbReference>